<dbReference type="SUPFAM" id="SSF57362">
    <property type="entry name" value="BPTI-like"/>
    <property type="match status" value="2"/>
</dbReference>
<dbReference type="GO" id="GO:0005615">
    <property type="term" value="C:extracellular space"/>
    <property type="evidence" value="ECO:0007669"/>
    <property type="project" value="TreeGrafter"/>
</dbReference>
<feature type="compositionally biased region" description="Low complexity" evidence="2">
    <location>
        <begin position="123"/>
        <end position="141"/>
    </location>
</feature>
<dbReference type="InterPro" id="IPR050098">
    <property type="entry name" value="TFPI/VKTCI-like"/>
</dbReference>
<dbReference type="PROSITE" id="PS50279">
    <property type="entry name" value="BPTI_KUNITZ_2"/>
    <property type="match status" value="2"/>
</dbReference>
<proteinExistence type="predicted"/>
<dbReference type="AlphaFoldDB" id="A0AAV2TNH1"/>
<name>A0AAV2TNH1_CALDB</name>
<dbReference type="CDD" id="cd22593">
    <property type="entry name" value="Kunitz_conkunitzin"/>
    <property type="match status" value="1"/>
</dbReference>
<organism evidence="4 5">
    <name type="scientific">Calicophoron daubneyi</name>
    <name type="common">Rumen fluke</name>
    <name type="synonym">Paramphistomum daubneyi</name>
    <dbReference type="NCBI Taxonomy" id="300641"/>
    <lineage>
        <taxon>Eukaryota</taxon>
        <taxon>Metazoa</taxon>
        <taxon>Spiralia</taxon>
        <taxon>Lophotrochozoa</taxon>
        <taxon>Platyhelminthes</taxon>
        <taxon>Trematoda</taxon>
        <taxon>Digenea</taxon>
        <taxon>Plagiorchiida</taxon>
        <taxon>Pronocephalata</taxon>
        <taxon>Paramphistomoidea</taxon>
        <taxon>Paramphistomidae</taxon>
        <taxon>Calicophoron</taxon>
    </lineage>
</organism>
<dbReference type="PANTHER" id="PTHR10083">
    <property type="entry name" value="KUNITZ-TYPE PROTEASE INHIBITOR-RELATED"/>
    <property type="match status" value="1"/>
</dbReference>
<dbReference type="Pfam" id="PF00014">
    <property type="entry name" value="Kunitz_BPTI"/>
    <property type="match status" value="2"/>
</dbReference>
<evidence type="ECO:0000313" key="5">
    <source>
        <dbReference type="Proteomes" id="UP001497525"/>
    </source>
</evidence>
<gene>
    <name evidence="4" type="ORF">CDAUBV1_LOCUS12995</name>
</gene>
<dbReference type="CDD" id="cd00109">
    <property type="entry name" value="Kunitz-type"/>
    <property type="match status" value="1"/>
</dbReference>
<evidence type="ECO:0000256" key="1">
    <source>
        <dbReference type="ARBA" id="ARBA00023157"/>
    </source>
</evidence>
<dbReference type="GO" id="GO:0004867">
    <property type="term" value="F:serine-type endopeptidase inhibitor activity"/>
    <property type="evidence" value="ECO:0007669"/>
    <property type="project" value="InterPro"/>
</dbReference>
<evidence type="ECO:0000256" key="2">
    <source>
        <dbReference type="SAM" id="MobiDB-lite"/>
    </source>
</evidence>
<feature type="domain" description="BPTI/Kunitz inhibitor" evidence="3">
    <location>
        <begin position="250"/>
        <end position="300"/>
    </location>
</feature>
<keyword evidence="1" id="KW-1015">Disulfide bond</keyword>
<dbReference type="PRINTS" id="PR00759">
    <property type="entry name" value="BASICPTASE"/>
</dbReference>
<dbReference type="Gene3D" id="4.10.410.10">
    <property type="entry name" value="Pancreatic trypsin inhibitor Kunitz domain"/>
    <property type="match status" value="2"/>
</dbReference>
<feature type="region of interest" description="Disordered" evidence="2">
    <location>
        <begin position="109"/>
        <end position="141"/>
    </location>
</feature>
<feature type="domain" description="BPTI/Kunitz inhibitor" evidence="3">
    <location>
        <begin position="371"/>
        <end position="423"/>
    </location>
</feature>
<dbReference type="EMBL" id="CAXLJL010000489">
    <property type="protein sequence ID" value="CAL5138411.1"/>
    <property type="molecule type" value="Genomic_DNA"/>
</dbReference>
<protein>
    <recommendedName>
        <fullName evidence="3">BPTI/Kunitz inhibitor domain-containing protein</fullName>
    </recommendedName>
</protein>
<evidence type="ECO:0000259" key="3">
    <source>
        <dbReference type="PROSITE" id="PS50279"/>
    </source>
</evidence>
<dbReference type="InterPro" id="IPR002223">
    <property type="entry name" value="Kunitz_BPTI"/>
</dbReference>
<sequence length="425" mass="48624">MRQILLQILAIVGFLFMNCIGGYVYEGKRIVKPVYFKRRPLVLFASTGYDPNPARNEFRSGLKLQRHPRNHRTPAETAIPPTFIRGAQVRLYDSPISERILSKPKRWAISTPYEPPEPRMSEEQLATTTTEATTTELSSAASDEVEILREVIPSDKTRLTVMYGDQRNYTIEAKVEDVPRTVTEPSDYYIRQRYLPAIEREAAAEDFGMESYSPYISDEQAEPIRPIRRSAAPWATRDTDRLGPPRQQACNLELDRGFGPDELSSWYYNPSERKCRWFGYRGNGGNANRFNSRTACEAYCVQDVTNLCDVVSCPWHRTSCQLVADEYCKITEEHAGRDWRLKCPPEQPSCLSSRGTRLSPEVNRQSIPSECHQNVDAGSCQRKSPSVQYFYDPNQNDCKTFYFHNCGGNDNRFGTKSDCMTYCSP</sequence>
<dbReference type="PANTHER" id="PTHR10083:SF374">
    <property type="entry name" value="BPTI_KUNITZ INHIBITOR DOMAIN-CONTAINING PROTEIN"/>
    <property type="match status" value="1"/>
</dbReference>
<dbReference type="Proteomes" id="UP001497525">
    <property type="component" value="Unassembled WGS sequence"/>
</dbReference>
<dbReference type="InterPro" id="IPR036880">
    <property type="entry name" value="Kunitz_BPTI_sf"/>
</dbReference>
<dbReference type="SMART" id="SM00131">
    <property type="entry name" value="KU"/>
    <property type="match status" value="2"/>
</dbReference>
<accession>A0AAV2TNH1</accession>
<reference evidence="4" key="1">
    <citation type="submission" date="2024-06" db="EMBL/GenBank/DDBJ databases">
        <authorList>
            <person name="Liu X."/>
            <person name="Lenzi L."/>
            <person name="Haldenby T S."/>
            <person name="Uol C."/>
        </authorList>
    </citation>
    <scope>NUCLEOTIDE SEQUENCE</scope>
</reference>
<evidence type="ECO:0000313" key="4">
    <source>
        <dbReference type="EMBL" id="CAL5138411.1"/>
    </source>
</evidence>
<comment type="caution">
    <text evidence="4">The sequence shown here is derived from an EMBL/GenBank/DDBJ whole genome shotgun (WGS) entry which is preliminary data.</text>
</comment>